<gene>
    <name evidence="4" type="ORF">ACFQEY_04155</name>
</gene>
<dbReference type="Proteomes" id="UP001596333">
    <property type="component" value="Unassembled WGS sequence"/>
</dbReference>
<name>A0ABD5UFJ2_9EURY</name>
<comment type="caution">
    <text evidence="4">The sequence shown here is derived from an EMBL/GenBank/DDBJ whole genome shotgun (WGS) entry which is preliminary data.</text>
</comment>
<reference evidence="4 5" key="1">
    <citation type="journal article" date="2019" name="Int. J. Syst. Evol. Microbiol.">
        <title>The Global Catalogue of Microorganisms (GCM) 10K type strain sequencing project: providing services to taxonomists for standard genome sequencing and annotation.</title>
        <authorList>
            <consortium name="The Broad Institute Genomics Platform"/>
            <consortium name="The Broad Institute Genome Sequencing Center for Infectious Disease"/>
            <person name="Wu L."/>
            <person name="Ma J."/>
        </authorList>
    </citation>
    <scope>NUCLEOTIDE SEQUENCE [LARGE SCALE GENOMIC DNA]</scope>
    <source>
        <strain evidence="4 5">Y73</strain>
    </source>
</reference>
<dbReference type="Pfam" id="PF00685">
    <property type="entry name" value="Sulfotransfer_1"/>
    <property type="match status" value="1"/>
</dbReference>
<dbReference type="EMBL" id="JBHSXI010000001">
    <property type="protein sequence ID" value="MFC6888245.1"/>
    <property type="molecule type" value="Genomic_DNA"/>
</dbReference>
<evidence type="ECO:0000259" key="3">
    <source>
        <dbReference type="Pfam" id="PF00685"/>
    </source>
</evidence>
<dbReference type="RefSeq" id="WP_379765055.1">
    <property type="nucleotide sequence ID" value="NZ_JBHSXI010000001.1"/>
</dbReference>
<comment type="similarity">
    <text evidence="1">Belongs to the sulfotransferase 1 family.</text>
</comment>
<keyword evidence="2" id="KW-0808">Transferase</keyword>
<organism evidence="4 5">
    <name type="scientific">Halorubrum trueperi</name>
    <dbReference type="NCBI Taxonomy" id="2004704"/>
    <lineage>
        <taxon>Archaea</taxon>
        <taxon>Methanobacteriati</taxon>
        <taxon>Methanobacteriota</taxon>
        <taxon>Stenosarchaea group</taxon>
        <taxon>Halobacteria</taxon>
        <taxon>Halobacteriales</taxon>
        <taxon>Haloferacaceae</taxon>
        <taxon>Halorubrum</taxon>
    </lineage>
</organism>
<dbReference type="GO" id="GO:0016740">
    <property type="term" value="F:transferase activity"/>
    <property type="evidence" value="ECO:0007669"/>
    <property type="project" value="UniProtKB-KW"/>
</dbReference>
<proteinExistence type="inferred from homology"/>
<dbReference type="PANTHER" id="PTHR11783">
    <property type="entry name" value="SULFOTRANSFERASE SULT"/>
    <property type="match status" value="1"/>
</dbReference>
<dbReference type="SUPFAM" id="SSF52540">
    <property type="entry name" value="P-loop containing nucleoside triphosphate hydrolases"/>
    <property type="match status" value="1"/>
</dbReference>
<evidence type="ECO:0000256" key="1">
    <source>
        <dbReference type="ARBA" id="ARBA00005771"/>
    </source>
</evidence>
<keyword evidence="5" id="KW-1185">Reference proteome</keyword>
<evidence type="ECO:0000256" key="2">
    <source>
        <dbReference type="ARBA" id="ARBA00022679"/>
    </source>
</evidence>
<dbReference type="AlphaFoldDB" id="A0ABD5UFJ2"/>
<dbReference type="Gene3D" id="3.40.50.300">
    <property type="entry name" value="P-loop containing nucleotide triphosphate hydrolases"/>
    <property type="match status" value="1"/>
</dbReference>
<evidence type="ECO:0000313" key="4">
    <source>
        <dbReference type="EMBL" id="MFC6888245.1"/>
    </source>
</evidence>
<dbReference type="InterPro" id="IPR027417">
    <property type="entry name" value="P-loop_NTPase"/>
</dbReference>
<evidence type="ECO:0000313" key="5">
    <source>
        <dbReference type="Proteomes" id="UP001596333"/>
    </source>
</evidence>
<sequence>MRPLSVRLLRNIRNPLQFIDWTRYQFSRGNDVYLSTLPSSGTHWLRFLIAKGIVDAYDLDYAFTDIRPESVVPTFRDKTARFAFNDHTDIPRVQHTHKPYSVLLRGGRVIVLVRDLRDTMVSSYDTYSEHKNGSITFSEFLRADGVDEKRHRTLEWRIDFLNQWHRNWDNVDDHLCVKYEVLKRDTHGVTQDVLEFIGLDNVSDALVSRVTEFCDIDHMRYIEEHGEANPDILGDPNEQVKPAGEGAKINEGTIHRYRDYFDESDKRYFKRLVDERLEDYFGYDYGNF</sequence>
<protein>
    <submittedName>
        <fullName evidence="4">Sulfotransferase domain-containing protein</fullName>
    </submittedName>
</protein>
<accession>A0ABD5UFJ2</accession>
<feature type="domain" description="Sulfotransferase" evidence="3">
    <location>
        <begin position="30"/>
        <end position="280"/>
    </location>
</feature>
<dbReference type="InterPro" id="IPR000863">
    <property type="entry name" value="Sulfotransferase_dom"/>
</dbReference>